<comment type="caution">
    <text evidence="7">The sequence shown here is derived from an EMBL/GenBank/DDBJ whole genome shotgun (WGS) entry which is preliminary data.</text>
</comment>
<evidence type="ECO:0000313" key="8">
    <source>
        <dbReference type="Proteomes" id="UP000520198"/>
    </source>
</evidence>
<dbReference type="EC" id="2.3.2.15" evidence="1"/>
<proteinExistence type="predicted"/>
<evidence type="ECO:0000259" key="6">
    <source>
        <dbReference type="PROSITE" id="PS51443"/>
    </source>
</evidence>
<accession>A0A7Y6Q310</accession>
<keyword evidence="3" id="KW-0808">Transferase</keyword>
<keyword evidence="8" id="KW-1185">Reference proteome</keyword>
<dbReference type="Gene3D" id="3.90.70.30">
    <property type="entry name" value="Phytochelatin synthase, N-terminal domain"/>
    <property type="match status" value="1"/>
</dbReference>
<keyword evidence="2" id="KW-0104">Cadmium</keyword>
<reference evidence="7 8" key="1">
    <citation type="submission" date="2020-06" db="EMBL/GenBank/DDBJ databases">
        <authorList>
            <person name="Grouzdev D.S."/>
        </authorList>
    </citation>
    <scope>NUCLEOTIDE SEQUENCE [LARGE SCALE GENOMIC DNA]</scope>
    <source>
        <strain evidence="7 8">HO-A22</strain>
    </source>
</reference>
<protein>
    <recommendedName>
        <fullName evidence="1">glutathione gamma-glutamylcysteinyltransferase</fullName>
        <ecNumber evidence="1">2.3.2.15</ecNumber>
    </recommendedName>
</protein>
<evidence type="ECO:0000256" key="1">
    <source>
        <dbReference type="ARBA" id="ARBA00012468"/>
    </source>
</evidence>
<dbReference type="PANTHER" id="PTHR33447">
    <property type="entry name" value="GLUTATHIONE GAMMA-GLUTAMYLCYSTEINYLTRANSFERASE"/>
    <property type="match status" value="1"/>
</dbReference>
<sequence>MIEKSARWLALISLLAFAQPLRAEETNKPKFGPMAVPVTVDNGHLRMSAAPDYWAMASFYVPQQTSSACSLASLAMLTNALRGLPGGSQDNLVTQDGLLEAVDSRKWREQTKEDGDGVLFSELAAQTGASLRAFDIKATVSANHVGPDANATLDAFRKALIENEKSANDMIVVYFNQGVVTGDWDGPHVSPVGAYDATHDRVLVMDIDREWYVPYWTAAETLFKAMQRPAPADQGVLAGETGGWVHVSKG</sequence>
<organism evidence="7 8">
    <name type="scientific">Ensifer oleiphilus</name>
    <dbReference type="NCBI Taxonomy" id="2742698"/>
    <lineage>
        <taxon>Bacteria</taxon>
        <taxon>Pseudomonadati</taxon>
        <taxon>Pseudomonadota</taxon>
        <taxon>Alphaproteobacteria</taxon>
        <taxon>Hyphomicrobiales</taxon>
        <taxon>Rhizobiaceae</taxon>
        <taxon>Sinorhizobium/Ensifer group</taxon>
        <taxon>Ensifer</taxon>
    </lineage>
</organism>
<dbReference type="Proteomes" id="UP000520198">
    <property type="component" value="Unassembled WGS sequence"/>
</dbReference>
<feature type="signal peptide" evidence="5">
    <location>
        <begin position="1"/>
        <end position="23"/>
    </location>
</feature>
<dbReference type="InterPro" id="IPR007719">
    <property type="entry name" value="PCS_N"/>
</dbReference>
<dbReference type="EMBL" id="JABWDU010000001">
    <property type="protein sequence ID" value="NVD37915.1"/>
    <property type="molecule type" value="Genomic_DNA"/>
</dbReference>
<dbReference type="PROSITE" id="PS51443">
    <property type="entry name" value="PCS"/>
    <property type="match status" value="1"/>
</dbReference>
<feature type="domain" description="Peptidase C83" evidence="6">
    <location>
        <begin position="11"/>
        <end position="250"/>
    </location>
</feature>
<dbReference type="InterPro" id="IPR040409">
    <property type="entry name" value="PCS-like"/>
</dbReference>
<evidence type="ECO:0000256" key="2">
    <source>
        <dbReference type="ARBA" id="ARBA00022539"/>
    </source>
</evidence>
<evidence type="ECO:0000256" key="5">
    <source>
        <dbReference type="SAM" id="SignalP"/>
    </source>
</evidence>
<evidence type="ECO:0000256" key="4">
    <source>
        <dbReference type="ARBA" id="ARBA00022723"/>
    </source>
</evidence>
<dbReference type="InterPro" id="IPR038765">
    <property type="entry name" value="Papain-like_cys_pep_sf"/>
</dbReference>
<feature type="chain" id="PRO_5030833512" description="glutathione gamma-glutamylcysteinyltransferase" evidence="5">
    <location>
        <begin position="24"/>
        <end position="250"/>
    </location>
</feature>
<dbReference type="GO" id="GO:0046872">
    <property type="term" value="F:metal ion binding"/>
    <property type="evidence" value="ECO:0007669"/>
    <property type="project" value="UniProtKB-KW"/>
</dbReference>
<dbReference type="GO" id="GO:0010038">
    <property type="term" value="P:response to metal ion"/>
    <property type="evidence" value="ECO:0007669"/>
    <property type="project" value="InterPro"/>
</dbReference>
<dbReference type="AlphaFoldDB" id="A0A7Y6Q310"/>
<dbReference type="GO" id="GO:0016756">
    <property type="term" value="F:glutathione gamma-glutamylcysteinyltransferase activity"/>
    <property type="evidence" value="ECO:0007669"/>
    <property type="project" value="UniProtKB-EC"/>
</dbReference>
<name>A0A7Y6Q310_9HYPH</name>
<dbReference type="SUPFAM" id="SSF54001">
    <property type="entry name" value="Cysteine proteinases"/>
    <property type="match status" value="1"/>
</dbReference>
<evidence type="ECO:0000256" key="3">
    <source>
        <dbReference type="ARBA" id="ARBA00022679"/>
    </source>
</evidence>
<gene>
    <name evidence="7" type="ORF">HT585_03540</name>
</gene>
<keyword evidence="4" id="KW-0479">Metal-binding</keyword>
<keyword evidence="5" id="KW-0732">Signal</keyword>
<dbReference type="RefSeq" id="WP_176351628.1">
    <property type="nucleotide sequence ID" value="NZ_JABWDU010000001.1"/>
</dbReference>
<dbReference type="GO" id="GO:0046938">
    <property type="term" value="P:phytochelatin biosynthetic process"/>
    <property type="evidence" value="ECO:0007669"/>
    <property type="project" value="InterPro"/>
</dbReference>
<dbReference type="InterPro" id="IPR038156">
    <property type="entry name" value="PCS_N_sf"/>
</dbReference>
<dbReference type="Pfam" id="PF05023">
    <property type="entry name" value="Phytochelatin"/>
    <property type="match status" value="1"/>
</dbReference>
<evidence type="ECO:0000313" key="7">
    <source>
        <dbReference type="EMBL" id="NVD37915.1"/>
    </source>
</evidence>